<organism evidence="1">
    <name type="scientific">viral metagenome</name>
    <dbReference type="NCBI Taxonomy" id="1070528"/>
    <lineage>
        <taxon>unclassified sequences</taxon>
        <taxon>metagenomes</taxon>
        <taxon>organismal metagenomes</taxon>
    </lineage>
</organism>
<sequence>MIRKRLQVAFTNPTPSLLQTAFPSHSVLHEYTSDHLIIKVKVSDLVQAPIMNWQYNRPADTSRCEEIAKYIYRSKKPVDTMLYLSLNQKTNQFDMIDGIHRYTALLHIKKQIDELDFVTNAFGTDPCDWLFISYIILNIRLNATDGELVELFQSLNKSNPIPELYVRDVKKDKRDCVEHVCHNWQSMYKTHFSASNKPQKPNINRDRFIDVLDAVYDKLHLTEETKGKLEQSLQRTNVHISQNLPKLTKSIKEKCEITGCWLFIYTPEELVKML</sequence>
<protein>
    <recommendedName>
        <fullName evidence="2">ParB/Sulfiredoxin domain-containing protein</fullName>
    </recommendedName>
</protein>
<dbReference type="EMBL" id="MN740185">
    <property type="protein sequence ID" value="QHT92478.1"/>
    <property type="molecule type" value="Genomic_DNA"/>
</dbReference>
<evidence type="ECO:0008006" key="2">
    <source>
        <dbReference type="Google" id="ProtNLM"/>
    </source>
</evidence>
<evidence type="ECO:0000313" key="1">
    <source>
        <dbReference type="EMBL" id="QHT92478.1"/>
    </source>
</evidence>
<accession>A0A6C0IH04</accession>
<dbReference type="AlphaFoldDB" id="A0A6C0IH04"/>
<proteinExistence type="predicted"/>
<reference evidence="1" key="1">
    <citation type="journal article" date="2020" name="Nature">
        <title>Giant virus diversity and host interactions through global metagenomics.</title>
        <authorList>
            <person name="Schulz F."/>
            <person name="Roux S."/>
            <person name="Paez-Espino D."/>
            <person name="Jungbluth S."/>
            <person name="Walsh D.A."/>
            <person name="Denef V.J."/>
            <person name="McMahon K.D."/>
            <person name="Konstantinidis K.T."/>
            <person name="Eloe-Fadrosh E.A."/>
            <person name="Kyrpides N.C."/>
            <person name="Woyke T."/>
        </authorList>
    </citation>
    <scope>NUCLEOTIDE SEQUENCE</scope>
    <source>
        <strain evidence="1">GVMAG-M-3300023184-88</strain>
    </source>
</reference>
<name>A0A6C0IH04_9ZZZZ</name>